<comment type="similarity">
    <text evidence="2 11 12">Belongs to the ATPase A chain family.</text>
</comment>
<feature type="transmembrane region" description="Helical" evidence="11">
    <location>
        <begin position="204"/>
        <end position="226"/>
    </location>
</feature>
<dbReference type="PROSITE" id="PS00449">
    <property type="entry name" value="ATPASE_A"/>
    <property type="match status" value="1"/>
</dbReference>
<evidence type="ECO:0000256" key="2">
    <source>
        <dbReference type="ARBA" id="ARBA00006810"/>
    </source>
</evidence>
<dbReference type="AlphaFoldDB" id="A0A1G6UQT1"/>
<keyword evidence="11" id="KW-1003">Cell membrane</keyword>
<protein>
    <recommendedName>
        <fullName evidence="11 12">ATP synthase subunit a</fullName>
    </recommendedName>
    <alternativeName>
        <fullName evidence="11">ATP synthase F0 sector subunit a</fullName>
    </alternativeName>
    <alternativeName>
        <fullName evidence="11">F-ATPase subunit 6</fullName>
    </alternativeName>
</protein>
<evidence type="ECO:0000256" key="1">
    <source>
        <dbReference type="ARBA" id="ARBA00004141"/>
    </source>
</evidence>
<evidence type="ECO:0000256" key="9">
    <source>
        <dbReference type="ARBA" id="ARBA00023136"/>
    </source>
</evidence>
<dbReference type="NCBIfam" id="TIGR01131">
    <property type="entry name" value="ATP_synt_6_or_A"/>
    <property type="match status" value="1"/>
</dbReference>
<dbReference type="GO" id="GO:0005886">
    <property type="term" value="C:plasma membrane"/>
    <property type="evidence" value="ECO:0007669"/>
    <property type="project" value="UniProtKB-SubCell"/>
</dbReference>
<dbReference type="SUPFAM" id="SSF81336">
    <property type="entry name" value="F1F0 ATP synthase subunit A"/>
    <property type="match status" value="1"/>
</dbReference>
<dbReference type="PRINTS" id="PR00123">
    <property type="entry name" value="ATPASEA"/>
</dbReference>
<dbReference type="STRING" id="2741.SAMN04489866_103106"/>
<keyword evidence="14" id="KW-1185">Reference proteome</keyword>
<keyword evidence="7 11" id="KW-1133">Transmembrane helix</keyword>
<evidence type="ECO:0000256" key="5">
    <source>
        <dbReference type="ARBA" id="ARBA00022692"/>
    </source>
</evidence>
<reference evidence="13 14" key="1">
    <citation type="submission" date="2016-10" db="EMBL/GenBank/DDBJ databases">
        <authorList>
            <person name="de Groot N.N."/>
        </authorList>
    </citation>
    <scope>NUCLEOTIDE SEQUENCE [LARGE SCALE GENOMIC DNA]</scope>
    <source>
        <strain evidence="13 14">DSM 20475</strain>
    </source>
</reference>
<evidence type="ECO:0000256" key="6">
    <source>
        <dbReference type="ARBA" id="ARBA00022781"/>
    </source>
</evidence>
<dbReference type="InterPro" id="IPR035908">
    <property type="entry name" value="F0_ATP_A_sf"/>
</dbReference>
<gene>
    <name evidence="11" type="primary">atpB</name>
    <name evidence="13" type="ORF">SAMN04489866_103106</name>
</gene>
<dbReference type="PANTHER" id="PTHR42823:SF3">
    <property type="entry name" value="ATP SYNTHASE SUBUNIT A, CHLOROPLASTIC"/>
    <property type="match status" value="1"/>
</dbReference>
<dbReference type="InterPro" id="IPR023011">
    <property type="entry name" value="ATP_synth_F0_asu_AS"/>
</dbReference>
<keyword evidence="6 11" id="KW-0375">Hydrogen ion transport</keyword>
<comment type="function">
    <text evidence="11 12">Key component of the proton channel; it plays a direct role in the translocation of protons across the membrane.</text>
</comment>
<dbReference type="EMBL" id="FNAF01000003">
    <property type="protein sequence ID" value="SDD42907.1"/>
    <property type="molecule type" value="Genomic_DNA"/>
</dbReference>
<keyword evidence="5 11" id="KW-0812">Transmembrane</keyword>
<feature type="transmembrane region" description="Helical" evidence="11">
    <location>
        <begin position="177"/>
        <end position="198"/>
    </location>
</feature>
<dbReference type="CDD" id="cd00310">
    <property type="entry name" value="ATP-synt_Fo_a_6"/>
    <property type="match status" value="1"/>
</dbReference>
<dbReference type="GO" id="GO:0042777">
    <property type="term" value="P:proton motive force-driven plasma membrane ATP synthesis"/>
    <property type="evidence" value="ECO:0007669"/>
    <property type="project" value="TreeGrafter"/>
</dbReference>
<evidence type="ECO:0000313" key="14">
    <source>
        <dbReference type="Proteomes" id="UP000198995"/>
    </source>
</evidence>
<proteinExistence type="inferred from homology"/>
<feature type="transmembrane region" description="Helical" evidence="11">
    <location>
        <begin position="32"/>
        <end position="49"/>
    </location>
</feature>
<dbReference type="InterPro" id="IPR045082">
    <property type="entry name" value="ATP_syn_F0_a_bact/chloroplast"/>
</dbReference>
<dbReference type="RefSeq" id="WP_200781871.1">
    <property type="nucleotide sequence ID" value="NZ_FNAF01000003.1"/>
</dbReference>
<evidence type="ECO:0000256" key="8">
    <source>
        <dbReference type="ARBA" id="ARBA00023065"/>
    </source>
</evidence>
<dbReference type="InterPro" id="IPR000568">
    <property type="entry name" value="ATP_synth_F0_asu"/>
</dbReference>
<dbReference type="PANTHER" id="PTHR42823">
    <property type="entry name" value="ATP SYNTHASE SUBUNIT A, CHLOROPLASTIC"/>
    <property type="match status" value="1"/>
</dbReference>
<dbReference type="Proteomes" id="UP000198995">
    <property type="component" value="Unassembled WGS sequence"/>
</dbReference>
<evidence type="ECO:0000256" key="12">
    <source>
        <dbReference type="RuleBase" id="RU000483"/>
    </source>
</evidence>
<dbReference type="GO" id="GO:0046933">
    <property type="term" value="F:proton-transporting ATP synthase activity, rotational mechanism"/>
    <property type="evidence" value="ECO:0007669"/>
    <property type="project" value="UniProtKB-UniRule"/>
</dbReference>
<organism evidence="13 14">
    <name type="scientific">Peptococcus niger</name>
    <dbReference type="NCBI Taxonomy" id="2741"/>
    <lineage>
        <taxon>Bacteria</taxon>
        <taxon>Bacillati</taxon>
        <taxon>Bacillota</taxon>
        <taxon>Clostridia</taxon>
        <taxon>Eubacteriales</taxon>
        <taxon>Peptococcaceae</taxon>
        <taxon>Peptococcus</taxon>
    </lineage>
</organism>
<keyword evidence="8 11" id="KW-0406">Ion transport</keyword>
<keyword evidence="3 11" id="KW-0813">Transport</keyword>
<dbReference type="HAMAP" id="MF_01393">
    <property type="entry name" value="ATP_synth_a_bact"/>
    <property type="match status" value="1"/>
</dbReference>
<comment type="subcellular location">
    <subcellularLocation>
        <location evidence="11 12">Cell membrane</location>
        <topology evidence="11 12">Multi-pass membrane protein</topology>
    </subcellularLocation>
    <subcellularLocation>
        <location evidence="1">Membrane</location>
        <topology evidence="1">Multi-pass membrane protein</topology>
    </subcellularLocation>
</comment>
<feature type="transmembrane region" description="Helical" evidence="11">
    <location>
        <begin position="86"/>
        <end position="103"/>
    </location>
</feature>
<name>A0A1G6UQT1_PEPNI</name>
<dbReference type="Pfam" id="PF00119">
    <property type="entry name" value="ATP-synt_A"/>
    <property type="match status" value="1"/>
</dbReference>
<evidence type="ECO:0000256" key="4">
    <source>
        <dbReference type="ARBA" id="ARBA00022547"/>
    </source>
</evidence>
<evidence type="ECO:0000313" key="13">
    <source>
        <dbReference type="EMBL" id="SDD42907.1"/>
    </source>
</evidence>
<dbReference type="GO" id="GO:0045259">
    <property type="term" value="C:proton-transporting ATP synthase complex"/>
    <property type="evidence" value="ECO:0007669"/>
    <property type="project" value="UniProtKB-KW"/>
</dbReference>
<sequence length="235" mass="26201">MFLAKPAYAGEEMGAPQILAGNDQWFISSDMVTMWVIMVLLALVCIIGTRHMRKHPSGLQNFLETVVELLHGMVVDIMGEKRAKRYGPFLMTFFLMILCSNYIGLLPLSGMHLPGYVAPTANLSVTAGLALIVIVGYFIIGFMDGRMAFIKHYFLTPMLPMNLLDTITRPLSLALRLYGNIFGEEMILGVLFGILPFFLPLPMYALSVMFGAIQAYVFTLLACIYWEEASNVEGH</sequence>
<feature type="transmembrane region" description="Helical" evidence="11">
    <location>
        <begin position="123"/>
        <end position="143"/>
    </location>
</feature>
<keyword evidence="4 11" id="KW-0138">CF(0)</keyword>
<accession>A0A1G6UQT1</accession>
<evidence type="ECO:0000256" key="10">
    <source>
        <dbReference type="ARBA" id="ARBA00023310"/>
    </source>
</evidence>
<keyword evidence="9 11" id="KW-0472">Membrane</keyword>
<evidence type="ECO:0000256" key="11">
    <source>
        <dbReference type="HAMAP-Rule" id="MF_01393"/>
    </source>
</evidence>
<evidence type="ECO:0000256" key="7">
    <source>
        <dbReference type="ARBA" id="ARBA00022989"/>
    </source>
</evidence>
<keyword evidence="10 11" id="KW-0066">ATP synthesis</keyword>
<evidence type="ECO:0000256" key="3">
    <source>
        <dbReference type="ARBA" id="ARBA00022448"/>
    </source>
</evidence>
<dbReference type="Gene3D" id="1.20.120.220">
    <property type="entry name" value="ATP synthase, F0 complex, subunit A"/>
    <property type="match status" value="1"/>
</dbReference>